<name>A0A1T4NLE4_9BACT</name>
<proteinExistence type="predicted"/>
<keyword evidence="5" id="KW-1185">Reference proteome</keyword>
<feature type="region of interest" description="Disordered" evidence="1">
    <location>
        <begin position="286"/>
        <end position="311"/>
    </location>
</feature>
<feature type="signal peptide" evidence="2">
    <location>
        <begin position="1"/>
        <end position="18"/>
    </location>
</feature>
<keyword evidence="2" id="KW-0732">Signal</keyword>
<dbReference type="SUPFAM" id="SSF56935">
    <property type="entry name" value="Porins"/>
    <property type="match status" value="1"/>
</dbReference>
<dbReference type="Gene3D" id="2.60.40.1120">
    <property type="entry name" value="Carboxypeptidase-like, regulatory domain"/>
    <property type="match status" value="1"/>
</dbReference>
<dbReference type="RefSeq" id="WP_143312812.1">
    <property type="nucleotide sequence ID" value="NZ_FUWZ01000001.1"/>
</dbReference>
<dbReference type="EMBL" id="FUWZ01000001">
    <property type="protein sequence ID" value="SJZ80034.1"/>
    <property type="molecule type" value="Genomic_DNA"/>
</dbReference>
<dbReference type="Pfam" id="PF07715">
    <property type="entry name" value="Plug"/>
    <property type="match status" value="1"/>
</dbReference>
<dbReference type="SUPFAM" id="SSF48239">
    <property type="entry name" value="Terpenoid cyclases/Protein prenyltransferases"/>
    <property type="match status" value="1"/>
</dbReference>
<dbReference type="InterPro" id="IPR041246">
    <property type="entry name" value="Bact_MG10"/>
</dbReference>
<dbReference type="InterPro" id="IPR008930">
    <property type="entry name" value="Terpenoid_cyclase/PrenylTrfase"/>
</dbReference>
<dbReference type="Proteomes" id="UP000190367">
    <property type="component" value="Unassembled WGS sequence"/>
</dbReference>
<dbReference type="InterPro" id="IPR012910">
    <property type="entry name" value="Plug_dom"/>
</dbReference>
<dbReference type="Pfam" id="PF00207">
    <property type="entry name" value="A2M"/>
    <property type="match status" value="1"/>
</dbReference>
<dbReference type="GO" id="GO:0004866">
    <property type="term" value="F:endopeptidase inhibitor activity"/>
    <property type="evidence" value="ECO:0007669"/>
    <property type="project" value="InterPro"/>
</dbReference>
<dbReference type="PANTHER" id="PTHR40094:SF1">
    <property type="entry name" value="UBIQUITIN DOMAIN-CONTAINING PROTEIN"/>
    <property type="match status" value="1"/>
</dbReference>
<keyword evidence="4" id="KW-0675">Receptor</keyword>
<dbReference type="Pfam" id="PF17973">
    <property type="entry name" value="bMG10"/>
    <property type="match status" value="1"/>
</dbReference>
<protein>
    <submittedName>
        <fullName evidence="4">TonB-dependent Receptor Plug Domain</fullName>
    </submittedName>
</protein>
<dbReference type="SMART" id="SM01360">
    <property type="entry name" value="A2M"/>
    <property type="match status" value="1"/>
</dbReference>
<gene>
    <name evidence="4" type="ORF">SAMN04488128_1011645</name>
</gene>
<dbReference type="InterPro" id="IPR051802">
    <property type="entry name" value="YfhM-like"/>
</dbReference>
<sequence length="1890" mass="214219">MKRISLLLLCCCSMITHGYSQLTSSPQHSPLHHLYKVTNYEAREIFRKGRLRSTDYRDALASPPVATFPAKKGLPDSLPPGHYLEVYAQQSRVKYVYHAIENVHCKFINNGTDLAVVAHDLQGRIVTSAIVKFRGRYFPFDTASQTYLLRHTKRSGLLEVRHDNLNNLFQLGQEANYRQPFSFRRLFSRFRYHHRPSRQNYSGYMALNKPKFKPGDTLRLKAFIRDRKGKPVNTPVWLRLSETYELPDLDTVLAQLRPYRPGAFEYSFVLHDSLDLELDDDYQLTLESGRNKPPRADAEDDDNNDDERRRRRRDRQVVFRERFGYEEYELVSATFTARTDHTRHTRGTPMAVYFKATDENNLPVLDGRVKISVESSRVQRTFQSTVFIPDTLWQYEIPLEPTGETKVILPDSIFPAASIDYAIRCQFLSASNESRWEQLFRSYDYPTEEISFKEQADSLEINSLVSGKSVPDEGQLILLTADGKRMQETPITLPAKIPLHPFAGSYVVKTAKTSNRYTNNSANKITGVAYRTRDSVFIQLSGTRHLPFWYTIYAGKKVVERGYHQGNLDRKIRANTLNNYTVSWQYISSDQVMYNRLTAPYTDKLLQVRIDAPLTVFPGQTSRLSVSVKDAEGKPVPDADVTSYAATSKFSDLRPPFVPYYGKSRARRLPNVRYRKDERDIDNTSETYNQERWGQRLSLDTSIYYQFMRPKGISSLSEPVAGNVTQLAPFITIDGAPQKIIYLWIDGKPAYLDYADLKPKYSFPVTPGYHQLRLRTSVSLVTADSVYVTAGRKTFLNINIANKQPHVQVRGLSHVFSKTEKNELRPYFVRFFQPVALPVYSYIQQDDRLLPMLRREGFSFSAWPLEPRPATLHARGLFAQPFTPASGGILSVAKDTFQFKATTPERFNQIHADYHFYEFPLFENALSVQDIDSLWQDHRENTRINRPLNDTQHDRQHGKARLQFSPDSSFRQENVKEVFLYRYQDPSFYRIQPSGSFEFGALDSGWYRLLILLRKNRYHLIDSLYVRDHGTTVYQLNDRLPVLPADKVSQGLAAEIWEYAADTDRRRYITDQTVFSNAFNDQYLDVAALGKTIEGIVTDEENRPLPGVSIQLKNTRFGTVTGANGRFRMNVTEYGTLKVASVGFITEEVNLHQQDFIKVKLVAGKASLQEVVVTGYATTKRAYLAGAATGINVRGMVSIGNTSPLIVVDGKVYDGLLESIDPATIGTLNVLKGDAATSLYGARAANGAIIIVSANGSAQPPAGNNLRQRFRDDAFWQPRLRTNEKGEASFDVTFPDDITNWKAFAIAMADRRLSGTATTSIKAFQPLATNLALPAFAVAGDTLQALGKILNYTPDSVTLERQFYADDKLLLQGIAGVRNSHLDTVTIAAPLRGDSLALKFTIHRDGFMDGERRAIPLFPQGVTETTGIFLPLRTDTTFSVPVTDTGAVKVYATSSLLPVLHTEITRLKRYEYNCNEQMASKLIALLQEKQLCTYEQQEFGEEKQLKQLLRALGNNQYLGGWGWWGKSEPAPWITKHVTSALLMAERAGYTAPFNKQDFLNYQQLLLQSPGGDKLTIVETMQQLGAKMDYKRCLDTVPAVTAYDKARKLYILQCAGVAVNTASLFQDRQHSMMGNPYWGEESLQLQRNNVQYTLLVYKLLRQQSGQETTLAGIRDWLLERRYGGSWRNTYESATILETILPELLQKKQPLMAALTLNGRSVTRFPYDTILRGMQPLQVSKQGNATVYFSATQDHWNPAPEAISRQFTVQSSLVSNGQPLSRLIAGTPAELRADVTVDAEADYVMIEVPIPAGCSYATKAQSYAHGEVHREHFKQKVSIFCGHLPKGKHTFTVSLMPRYSGTYHLNPAKASLMYFPTFFGRTGMKQLIITGK</sequence>
<dbReference type="Pfam" id="PF13715">
    <property type="entry name" value="CarbopepD_reg_2"/>
    <property type="match status" value="1"/>
</dbReference>
<feature type="chain" id="PRO_5012052282" evidence="2">
    <location>
        <begin position="19"/>
        <end position="1890"/>
    </location>
</feature>
<dbReference type="SUPFAM" id="SSF49464">
    <property type="entry name" value="Carboxypeptidase regulatory domain-like"/>
    <property type="match status" value="1"/>
</dbReference>
<dbReference type="InterPro" id="IPR037066">
    <property type="entry name" value="Plug_dom_sf"/>
</dbReference>
<dbReference type="Gene3D" id="2.170.130.10">
    <property type="entry name" value="TonB-dependent receptor, plug domain"/>
    <property type="match status" value="1"/>
</dbReference>
<feature type="domain" description="Alpha-2-macroglobulin" evidence="3">
    <location>
        <begin position="1274"/>
        <end position="1363"/>
    </location>
</feature>
<dbReference type="InterPro" id="IPR008969">
    <property type="entry name" value="CarboxyPept-like_regulatory"/>
</dbReference>
<evidence type="ECO:0000256" key="2">
    <source>
        <dbReference type="SAM" id="SignalP"/>
    </source>
</evidence>
<dbReference type="InterPro" id="IPR001599">
    <property type="entry name" value="Macroglobln_a2"/>
</dbReference>
<evidence type="ECO:0000256" key="1">
    <source>
        <dbReference type="SAM" id="MobiDB-lite"/>
    </source>
</evidence>
<dbReference type="STRING" id="634771.SAMN04488128_1011645"/>
<evidence type="ECO:0000313" key="4">
    <source>
        <dbReference type="EMBL" id="SJZ80034.1"/>
    </source>
</evidence>
<organism evidence="4 5">
    <name type="scientific">Chitinophaga eiseniae</name>
    <dbReference type="NCBI Taxonomy" id="634771"/>
    <lineage>
        <taxon>Bacteria</taxon>
        <taxon>Pseudomonadati</taxon>
        <taxon>Bacteroidota</taxon>
        <taxon>Chitinophagia</taxon>
        <taxon>Chitinophagales</taxon>
        <taxon>Chitinophagaceae</taxon>
        <taxon>Chitinophaga</taxon>
    </lineage>
</organism>
<dbReference type="OrthoDB" id="9767116at2"/>
<dbReference type="PANTHER" id="PTHR40094">
    <property type="entry name" value="ALPHA-2-MACROGLOBULIN HOMOLOG"/>
    <property type="match status" value="1"/>
</dbReference>
<dbReference type="Gene3D" id="1.50.10.20">
    <property type="match status" value="1"/>
</dbReference>
<evidence type="ECO:0000259" key="3">
    <source>
        <dbReference type="SMART" id="SM01360"/>
    </source>
</evidence>
<accession>A0A1T4NLE4</accession>
<reference evidence="5" key="1">
    <citation type="submission" date="2017-02" db="EMBL/GenBank/DDBJ databases">
        <authorList>
            <person name="Varghese N."/>
            <person name="Submissions S."/>
        </authorList>
    </citation>
    <scope>NUCLEOTIDE SEQUENCE [LARGE SCALE GENOMIC DNA]</scope>
    <source>
        <strain evidence="5">DSM 22224</strain>
    </source>
</reference>
<evidence type="ECO:0000313" key="5">
    <source>
        <dbReference type="Proteomes" id="UP000190367"/>
    </source>
</evidence>